<dbReference type="EMBL" id="KL142379">
    <property type="protein sequence ID" value="KDR76064.1"/>
    <property type="molecule type" value="Genomic_DNA"/>
</dbReference>
<sequence length="111" mass="12641">EVVDAWMALEVQSGYKEVSRLKSMKRPVAIAKWIWRARAPTWRPAIASLDQYGTSFLAWWTVLQPDWRLSDDKKSINVDATGEDWESLRKPGLNGLVSVVAALFYWGCAVQ</sequence>
<protein>
    <submittedName>
        <fullName evidence="1">Uncharacterized protein</fullName>
    </submittedName>
</protein>
<dbReference type="Proteomes" id="UP000027222">
    <property type="component" value="Unassembled WGS sequence"/>
</dbReference>
<accession>A0A067T832</accession>
<feature type="non-terminal residue" evidence="1">
    <location>
        <position position="1"/>
    </location>
</feature>
<name>A0A067T832_GALM3</name>
<reference evidence="2" key="1">
    <citation type="journal article" date="2014" name="Proc. Natl. Acad. Sci. U.S.A.">
        <title>Extensive sampling of basidiomycete genomes demonstrates inadequacy of the white-rot/brown-rot paradigm for wood decay fungi.</title>
        <authorList>
            <person name="Riley R."/>
            <person name="Salamov A.A."/>
            <person name="Brown D.W."/>
            <person name="Nagy L.G."/>
            <person name="Floudas D."/>
            <person name="Held B.W."/>
            <person name="Levasseur A."/>
            <person name="Lombard V."/>
            <person name="Morin E."/>
            <person name="Otillar R."/>
            <person name="Lindquist E.A."/>
            <person name="Sun H."/>
            <person name="LaButti K.M."/>
            <person name="Schmutz J."/>
            <person name="Jabbour D."/>
            <person name="Luo H."/>
            <person name="Baker S.E."/>
            <person name="Pisabarro A.G."/>
            <person name="Walton J.D."/>
            <person name="Blanchette R.A."/>
            <person name="Henrissat B."/>
            <person name="Martin F."/>
            <person name="Cullen D."/>
            <person name="Hibbett D.S."/>
            <person name="Grigoriev I.V."/>
        </authorList>
    </citation>
    <scope>NUCLEOTIDE SEQUENCE [LARGE SCALE GENOMIC DNA]</scope>
    <source>
        <strain evidence="2">CBS 339.88</strain>
    </source>
</reference>
<evidence type="ECO:0000313" key="1">
    <source>
        <dbReference type="EMBL" id="KDR76064.1"/>
    </source>
</evidence>
<feature type="non-terminal residue" evidence="1">
    <location>
        <position position="111"/>
    </location>
</feature>
<dbReference type="STRING" id="685588.A0A067T832"/>
<evidence type="ECO:0000313" key="2">
    <source>
        <dbReference type="Proteomes" id="UP000027222"/>
    </source>
</evidence>
<proteinExistence type="predicted"/>
<dbReference type="OrthoDB" id="3066350at2759"/>
<dbReference type="AlphaFoldDB" id="A0A067T832"/>
<dbReference type="HOGENOM" id="CLU_118656_2_1_1"/>
<organism evidence="1 2">
    <name type="scientific">Galerina marginata (strain CBS 339.88)</name>
    <dbReference type="NCBI Taxonomy" id="685588"/>
    <lineage>
        <taxon>Eukaryota</taxon>
        <taxon>Fungi</taxon>
        <taxon>Dikarya</taxon>
        <taxon>Basidiomycota</taxon>
        <taxon>Agaricomycotina</taxon>
        <taxon>Agaricomycetes</taxon>
        <taxon>Agaricomycetidae</taxon>
        <taxon>Agaricales</taxon>
        <taxon>Agaricineae</taxon>
        <taxon>Strophariaceae</taxon>
        <taxon>Galerina</taxon>
    </lineage>
</organism>
<keyword evidence="2" id="KW-1185">Reference proteome</keyword>
<gene>
    <name evidence="1" type="ORF">GALMADRAFT_15531</name>
</gene>